<dbReference type="PANTHER" id="PTHR46590:SF1">
    <property type="entry name" value="PHOSPHATIDYLINOSITOL TRANSFER PROTEIN CSR1"/>
    <property type="match status" value="1"/>
</dbReference>
<evidence type="ECO:0000259" key="2">
    <source>
        <dbReference type="PROSITE" id="PS50191"/>
    </source>
</evidence>
<dbReference type="GO" id="GO:1901352">
    <property type="term" value="P:negative regulation of phosphatidylglycerol biosynthetic process"/>
    <property type="evidence" value="ECO:0007669"/>
    <property type="project" value="EnsemblFungi"/>
</dbReference>
<evidence type="ECO:0000313" key="4">
    <source>
        <dbReference type="Proteomes" id="UP000094112"/>
    </source>
</evidence>
<accession>A0A1E3P4S9</accession>
<dbReference type="OrthoDB" id="43460at2759"/>
<dbReference type="GO" id="GO:0008526">
    <property type="term" value="F:phosphatidylinositol transfer activity"/>
    <property type="evidence" value="ECO:0007669"/>
    <property type="project" value="EnsemblFungi"/>
</dbReference>
<dbReference type="GO" id="GO:0005829">
    <property type="term" value="C:cytosol"/>
    <property type="evidence" value="ECO:0007669"/>
    <property type="project" value="EnsemblFungi"/>
</dbReference>
<dbReference type="GeneID" id="30202919"/>
<dbReference type="SUPFAM" id="SSF52087">
    <property type="entry name" value="CRAL/TRIO domain"/>
    <property type="match status" value="1"/>
</dbReference>
<dbReference type="PANTHER" id="PTHR46590">
    <property type="entry name" value="PHOSPHATIDYLINOSITOL TRANSFER PROTEIN CSR1-RELATED"/>
    <property type="match status" value="1"/>
</dbReference>
<feature type="region of interest" description="Disordered" evidence="1">
    <location>
        <begin position="41"/>
        <end position="69"/>
    </location>
</feature>
<sequence>MTSQSIPPGRIQTLTADEEWKLKEVWAHFLTFWGTPVTLPSGPERTATSTSIASKTSKHEEHGVSTRSNESIEANYSHKVIHDSFKDLQPEDIYSNFWNMLRTDSPDNLILRFLRARKWDSDKALAMLAHTLHWRLKESKVEDLLFGGERRGIENGEEGFHLQFKLSKAYFRGYDNEGRPIVIIRPRLHHASDQTEEEVQKYTLLVIEEARLLLKEPVDSCSVLFDLTDFAMSNMDYPPVKFMIGVFEAHYPESLGKLFIHKAPWIFPPIWNIVKNWLDPVVAAKITFTKSAKDLNKFIPMDYIPKSLGGEDEFEMEYIEPKPEEDELMKDAETRDKLKAERKEIITKFIEATVNWIEAGSVEDSKKYLKEKIELGHELSINYSKLDPYIRARSVFDRIGVIDVQKGL</sequence>
<dbReference type="GO" id="GO:0005811">
    <property type="term" value="C:lipid droplet"/>
    <property type="evidence" value="ECO:0007669"/>
    <property type="project" value="EnsemblFungi"/>
</dbReference>
<evidence type="ECO:0000256" key="1">
    <source>
        <dbReference type="SAM" id="MobiDB-lite"/>
    </source>
</evidence>
<dbReference type="InterPro" id="IPR001251">
    <property type="entry name" value="CRAL-TRIO_dom"/>
</dbReference>
<dbReference type="GO" id="GO:2001247">
    <property type="term" value="P:positive regulation of phosphatidylcholine biosynthetic process"/>
    <property type="evidence" value="ECO:0007669"/>
    <property type="project" value="EnsemblFungi"/>
</dbReference>
<dbReference type="Gene3D" id="3.40.525.10">
    <property type="entry name" value="CRAL-TRIO lipid binding domain"/>
    <property type="match status" value="1"/>
</dbReference>
<dbReference type="SUPFAM" id="SSF46938">
    <property type="entry name" value="CRAL/TRIO N-terminal domain"/>
    <property type="match status" value="1"/>
</dbReference>
<dbReference type="GO" id="GO:0045717">
    <property type="term" value="P:negative regulation of fatty acid biosynthetic process"/>
    <property type="evidence" value="ECO:0007669"/>
    <property type="project" value="EnsemblFungi"/>
</dbReference>
<evidence type="ECO:0000313" key="3">
    <source>
        <dbReference type="EMBL" id="ODQ60363.1"/>
    </source>
</evidence>
<reference evidence="3 4" key="1">
    <citation type="journal article" date="2016" name="Proc. Natl. Acad. Sci. U.S.A.">
        <title>Comparative genomics of biotechnologically important yeasts.</title>
        <authorList>
            <person name="Riley R."/>
            <person name="Haridas S."/>
            <person name="Wolfe K.H."/>
            <person name="Lopes M.R."/>
            <person name="Hittinger C.T."/>
            <person name="Goeker M."/>
            <person name="Salamov A.A."/>
            <person name="Wisecaver J.H."/>
            <person name="Long T.M."/>
            <person name="Calvey C.H."/>
            <person name="Aerts A.L."/>
            <person name="Barry K.W."/>
            <person name="Choi C."/>
            <person name="Clum A."/>
            <person name="Coughlan A.Y."/>
            <person name="Deshpande S."/>
            <person name="Douglass A.P."/>
            <person name="Hanson S.J."/>
            <person name="Klenk H.-P."/>
            <person name="LaButti K.M."/>
            <person name="Lapidus A."/>
            <person name="Lindquist E.A."/>
            <person name="Lipzen A.M."/>
            <person name="Meier-Kolthoff J.P."/>
            <person name="Ohm R.A."/>
            <person name="Otillar R.P."/>
            <person name="Pangilinan J.L."/>
            <person name="Peng Y."/>
            <person name="Rokas A."/>
            <person name="Rosa C.A."/>
            <person name="Scheuner C."/>
            <person name="Sibirny A.A."/>
            <person name="Slot J.C."/>
            <person name="Stielow J.B."/>
            <person name="Sun H."/>
            <person name="Kurtzman C.P."/>
            <person name="Blackwell M."/>
            <person name="Grigoriev I.V."/>
            <person name="Jeffries T.W."/>
        </authorList>
    </citation>
    <scope>NUCLEOTIDE SEQUENCE [LARGE SCALE GENOMIC DNA]</scope>
    <source>
        <strain evidence="4">ATCC 58044 / CBS 1984 / NCYC 433 / NRRL Y-366-8</strain>
    </source>
</reference>
<gene>
    <name evidence="3" type="ORF">WICANDRAFT_84236</name>
</gene>
<protein>
    <recommendedName>
        <fullName evidence="2">CRAL-TRIO domain-containing protein</fullName>
    </recommendedName>
</protein>
<dbReference type="InterPro" id="IPR036865">
    <property type="entry name" value="CRAL-TRIO_dom_sf"/>
</dbReference>
<dbReference type="Pfam" id="PF00650">
    <property type="entry name" value="CRAL_TRIO"/>
    <property type="match status" value="1"/>
</dbReference>
<organism evidence="3 4">
    <name type="scientific">Wickerhamomyces anomalus (strain ATCC 58044 / CBS 1984 / NCYC 433 / NRRL Y-366-8)</name>
    <name type="common">Yeast</name>
    <name type="synonym">Hansenula anomala</name>
    <dbReference type="NCBI Taxonomy" id="683960"/>
    <lineage>
        <taxon>Eukaryota</taxon>
        <taxon>Fungi</taxon>
        <taxon>Dikarya</taxon>
        <taxon>Ascomycota</taxon>
        <taxon>Saccharomycotina</taxon>
        <taxon>Saccharomycetes</taxon>
        <taxon>Phaffomycetales</taxon>
        <taxon>Wickerhamomycetaceae</taxon>
        <taxon>Wickerhamomyces</taxon>
    </lineage>
</organism>
<dbReference type="Pfam" id="PF03765">
    <property type="entry name" value="CRAL_TRIO_N"/>
    <property type="match status" value="1"/>
</dbReference>
<dbReference type="CDD" id="cd00170">
    <property type="entry name" value="SEC14"/>
    <property type="match status" value="1"/>
</dbReference>
<proteinExistence type="predicted"/>
<dbReference type="GO" id="GO:0046488">
    <property type="term" value="P:phosphatidylinositol metabolic process"/>
    <property type="evidence" value="ECO:0007669"/>
    <property type="project" value="EnsemblFungi"/>
</dbReference>
<dbReference type="InterPro" id="IPR052432">
    <property type="entry name" value="PITP/CRAL-TRIO"/>
</dbReference>
<dbReference type="EMBL" id="KV454210">
    <property type="protein sequence ID" value="ODQ60363.1"/>
    <property type="molecule type" value="Genomic_DNA"/>
</dbReference>
<dbReference type="InterPro" id="IPR011074">
    <property type="entry name" value="CRAL/TRIO_N_dom"/>
</dbReference>
<dbReference type="STRING" id="683960.A0A1E3P4S9"/>
<dbReference type="GO" id="GO:0043001">
    <property type="term" value="P:Golgi to plasma membrane protein transport"/>
    <property type="evidence" value="ECO:0007669"/>
    <property type="project" value="EnsemblFungi"/>
</dbReference>
<dbReference type="InterPro" id="IPR036273">
    <property type="entry name" value="CRAL/TRIO_N_dom_sf"/>
</dbReference>
<feature type="domain" description="CRAL-TRIO" evidence="2">
    <location>
        <begin position="165"/>
        <end position="316"/>
    </location>
</feature>
<dbReference type="SMART" id="SM01100">
    <property type="entry name" value="CRAL_TRIO_N"/>
    <property type="match status" value="1"/>
</dbReference>
<dbReference type="GO" id="GO:0005768">
    <property type="term" value="C:endosome"/>
    <property type="evidence" value="ECO:0007669"/>
    <property type="project" value="EnsemblFungi"/>
</dbReference>
<feature type="compositionally biased region" description="Low complexity" evidence="1">
    <location>
        <begin position="46"/>
        <end position="55"/>
    </location>
</feature>
<dbReference type="Proteomes" id="UP000094112">
    <property type="component" value="Unassembled WGS sequence"/>
</dbReference>
<dbReference type="SMART" id="SM00516">
    <property type="entry name" value="SEC14"/>
    <property type="match status" value="1"/>
</dbReference>
<keyword evidence="4" id="KW-1185">Reference proteome</keyword>
<dbReference type="PROSITE" id="PS50191">
    <property type="entry name" value="CRAL_TRIO"/>
    <property type="match status" value="1"/>
</dbReference>
<name>A0A1E3P4S9_WICAA</name>
<dbReference type="AlphaFoldDB" id="A0A1E3P4S9"/>
<dbReference type="RefSeq" id="XP_019039570.1">
    <property type="nucleotide sequence ID" value="XM_019185673.1"/>
</dbReference>